<evidence type="ECO:0000256" key="1">
    <source>
        <dbReference type="SAM" id="SignalP"/>
    </source>
</evidence>
<name>A0A7N9CBZ9_MACFA</name>
<sequence length="134" mass="14649">LSKVSFFFFFFFDGVFARRPGWSAVTPISAHCNLRLLGSSDSPASASRITGTTGTCQHAQLISVFLVDTGFYQVGQDGLDLLTSGDPPGSASQIAGITGGSHRARQYWSLNCVLRKQLTKVSYLKKKKKSFMLY</sequence>
<evidence type="ECO:0000313" key="3">
    <source>
        <dbReference type="Proteomes" id="UP000233100"/>
    </source>
</evidence>
<protein>
    <submittedName>
        <fullName evidence="2">Uncharacterized protein</fullName>
    </submittedName>
</protein>
<dbReference type="PANTHER" id="PTHR12138:SF162">
    <property type="entry name" value="CHROMOSOME UNDETERMINED SCAFFOLD_275, WHOLE GENOME SHOTGUN SEQUENCE"/>
    <property type="match status" value="1"/>
</dbReference>
<dbReference type="Ensembl" id="ENSMFAT00000101562.1">
    <property type="protein sequence ID" value="ENSMFAP00000049682.1"/>
    <property type="gene ID" value="ENSMFAG00000048524.1"/>
</dbReference>
<reference evidence="2" key="3">
    <citation type="submission" date="2025-09" db="UniProtKB">
        <authorList>
            <consortium name="Ensembl"/>
        </authorList>
    </citation>
    <scope>IDENTIFICATION</scope>
</reference>
<reference evidence="2" key="2">
    <citation type="submission" date="2025-08" db="UniProtKB">
        <authorList>
            <consortium name="Ensembl"/>
        </authorList>
    </citation>
    <scope>IDENTIFICATION</scope>
</reference>
<dbReference type="GeneTree" id="ENSGT01120000271815"/>
<dbReference type="PRINTS" id="PR02045">
    <property type="entry name" value="F138DOMAIN"/>
</dbReference>
<keyword evidence="1" id="KW-0732">Signal</keyword>
<feature type="signal peptide" evidence="1">
    <location>
        <begin position="1"/>
        <end position="17"/>
    </location>
</feature>
<organism evidence="2 3">
    <name type="scientific">Macaca fascicularis</name>
    <name type="common">Crab-eating macaque</name>
    <name type="synonym">Cynomolgus monkey</name>
    <dbReference type="NCBI Taxonomy" id="9541"/>
    <lineage>
        <taxon>Eukaryota</taxon>
        <taxon>Metazoa</taxon>
        <taxon>Chordata</taxon>
        <taxon>Craniata</taxon>
        <taxon>Vertebrata</taxon>
        <taxon>Euteleostomi</taxon>
        <taxon>Mammalia</taxon>
        <taxon>Eutheria</taxon>
        <taxon>Euarchontoglires</taxon>
        <taxon>Primates</taxon>
        <taxon>Haplorrhini</taxon>
        <taxon>Catarrhini</taxon>
        <taxon>Cercopithecidae</taxon>
        <taxon>Cercopithecinae</taxon>
        <taxon>Macaca</taxon>
    </lineage>
</organism>
<evidence type="ECO:0000313" key="2">
    <source>
        <dbReference type="Ensembl" id="ENSMFAP00000049682.1"/>
    </source>
</evidence>
<dbReference type="Proteomes" id="UP000233100">
    <property type="component" value="Chromosome 7"/>
</dbReference>
<reference evidence="2 3" key="1">
    <citation type="submission" date="2013-03" db="EMBL/GenBank/DDBJ databases">
        <authorList>
            <person name="Warren W."/>
            <person name="Wilson R.K."/>
        </authorList>
    </citation>
    <scope>NUCLEOTIDE SEQUENCE</scope>
</reference>
<accession>A0A7N9CBZ9</accession>
<keyword evidence="3" id="KW-1185">Reference proteome</keyword>
<proteinExistence type="predicted"/>
<feature type="chain" id="PRO_5031495357" evidence="1">
    <location>
        <begin position="18"/>
        <end position="134"/>
    </location>
</feature>
<dbReference type="AlphaFoldDB" id="A0A7N9CBZ9"/>
<dbReference type="PANTHER" id="PTHR12138">
    <property type="entry name" value="PRIMATE-EXPANDED PROTEIN FAMILY"/>
    <property type="match status" value="1"/>
</dbReference>